<dbReference type="GO" id="GO:0004386">
    <property type="term" value="F:helicase activity"/>
    <property type="evidence" value="ECO:0007669"/>
    <property type="project" value="UniProtKB-KW"/>
</dbReference>
<keyword evidence="2" id="KW-0347">Helicase</keyword>
<dbReference type="Pfam" id="PF03457">
    <property type="entry name" value="HA"/>
    <property type="match status" value="2"/>
</dbReference>
<sequence length="345" mass="39403">MDLSLHQKACAYEGTTSAASLTLGHVKFPYPFHIELSQQKDDLLRQIESDLGSTFIENLDLIRAEQQRDDDISDAVAWDSSVVSSDDEDALLVYDNCSETHSAEQMFLEGEHVDVPSYEEPLPTDVVSGMPPLEDNPRIAAARPMNSSLPPVSLSHLTPLCGELKHITSETTAVTTATVISWNSARFREYQAEQWVERFEELKRYALLRGHCQISHRDVEHDSLAQWCKRQRYQYKLLQDGKPSTMTQDRIIALESLGFAFNAHEAVWFQRLSELKEFRSLNGHCNVPCNYVPNQKLSTWVKCQRRQYKLLMAGKKSNMTLSRVAELESLGMLWEVRPPIEKHVH</sequence>
<dbReference type="PANTHER" id="PTHR33418">
    <property type="entry name" value="HELICASE-ASSOCIATED"/>
    <property type="match status" value="1"/>
</dbReference>
<keyword evidence="2" id="KW-0067">ATP-binding</keyword>
<dbReference type="PANTHER" id="PTHR33418:SF1">
    <property type="entry name" value="HELICASE-ASSOCIATED DOMAIN-CONTAINING PROTEIN"/>
    <property type="match status" value="1"/>
</dbReference>
<reference evidence="2" key="1">
    <citation type="journal article" date="2021" name="Sci. Rep.">
        <title>Diploid genomic architecture of Nitzschia inconspicua, an elite biomass production diatom.</title>
        <authorList>
            <person name="Oliver A."/>
            <person name="Podell S."/>
            <person name="Pinowska A."/>
            <person name="Traller J.C."/>
            <person name="Smith S.R."/>
            <person name="McClure R."/>
            <person name="Beliaev A."/>
            <person name="Bohutskyi P."/>
            <person name="Hill E.A."/>
            <person name="Rabines A."/>
            <person name="Zheng H."/>
            <person name="Allen L.Z."/>
            <person name="Kuo A."/>
            <person name="Grigoriev I.V."/>
            <person name="Allen A.E."/>
            <person name="Hazlebeck D."/>
            <person name="Allen E.E."/>
        </authorList>
    </citation>
    <scope>NUCLEOTIDE SEQUENCE</scope>
    <source>
        <strain evidence="2">Hildebrandi</strain>
    </source>
</reference>
<evidence type="ECO:0000313" key="3">
    <source>
        <dbReference type="Proteomes" id="UP000693970"/>
    </source>
</evidence>
<name>A0A9K3PWH6_9STRA</name>
<dbReference type="Proteomes" id="UP000693970">
    <property type="component" value="Unassembled WGS sequence"/>
</dbReference>
<keyword evidence="2" id="KW-0547">Nucleotide-binding</keyword>
<dbReference type="InterPro" id="IPR005114">
    <property type="entry name" value="Helicase_assoc"/>
</dbReference>
<keyword evidence="3" id="KW-1185">Reference proteome</keyword>
<evidence type="ECO:0000313" key="2">
    <source>
        <dbReference type="EMBL" id="KAG7361976.1"/>
    </source>
</evidence>
<keyword evidence="2" id="KW-0378">Hydrolase</keyword>
<evidence type="ECO:0000259" key="1">
    <source>
        <dbReference type="Pfam" id="PF03457"/>
    </source>
</evidence>
<organism evidence="2 3">
    <name type="scientific">Nitzschia inconspicua</name>
    <dbReference type="NCBI Taxonomy" id="303405"/>
    <lineage>
        <taxon>Eukaryota</taxon>
        <taxon>Sar</taxon>
        <taxon>Stramenopiles</taxon>
        <taxon>Ochrophyta</taxon>
        <taxon>Bacillariophyta</taxon>
        <taxon>Bacillariophyceae</taxon>
        <taxon>Bacillariophycidae</taxon>
        <taxon>Bacillariales</taxon>
        <taxon>Bacillariaceae</taxon>
        <taxon>Nitzschia</taxon>
    </lineage>
</organism>
<proteinExistence type="predicted"/>
<accession>A0A9K3PWH6</accession>
<dbReference type="EMBL" id="JAGRRH010000012">
    <property type="protein sequence ID" value="KAG7361976.1"/>
    <property type="molecule type" value="Genomic_DNA"/>
</dbReference>
<protein>
    <submittedName>
        <fullName evidence="2">Helicase domain protein</fullName>
    </submittedName>
</protein>
<feature type="domain" description="Helicase-associated" evidence="1">
    <location>
        <begin position="192"/>
        <end position="259"/>
    </location>
</feature>
<feature type="domain" description="Helicase-associated" evidence="1">
    <location>
        <begin position="264"/>
        <end position="332"/>
    </location>
</feature>
<comment type="caution">
    <text evidence="2">The sequence shown here is derived from an EMBL/GenBank/DDBJ whole genome shotgun (WGS) entry which is preliminary data.</text>
</comment>
<gene>
    <name evidence="2" type="ORF">IV203_025642</name>
</gene>
<dbReference type="OrthoDB" id="498381at2759"/>
<reference evidence="2" key="2">
    <citation type="submission" date="2021-04" db="EMBL/GenBank/DDBJ databases">
        <authorList>
            <person name="Podell S."/>
        </authorList>
    </citation>
    <scope>NUCLEOTIDE SEQUENCE</scope>
    <source>
        <strain evidence="2">Hildebrandi</strain>
    </source>
</reference>
<dbReference type="AlphaFoldDB" id="A0A9K3PWH6"/>